<evidence type="ECO:0000256" key="2">
    <source>
        <dbReference type="ARBA" id="ARBA00011270"/>
    </source>
</evidence>
<dbReference type="EC" id="4.2.1.20" evidence="3"/>
<evidence type="ECO:0000256" key="5">
    <source>
        <dbReference type="ARBA" id="ARBA00022822"/>
    </source>
</evidence>
<keyword evidence="5" id="KW-0822">Tryptophan biosynthesis</keyword>
<gene>
    <name evidence="10" type="ORF">PENDEC_c037G02927</name>
</gene>
<evidence type="ECO:0000256" key="7">
    <source>
        <dbReference type="ARBA" id="ARBA00023239"/>
    </source>
</evidence>
<dbReference type="GO" id="GO:0004834">
    <property type="term" value="F:tryptophan synthase activity"/>
    <property type="evidence" value="ECO:0007669"/>
    <property type="project" value="UniProtKB-EC"/>
</dbReference>
<name>A0A1V6NS52_PENDC</name>
<evidence type="ECO:0000256" key="4">
    <source>
        <dbReference type="ARBA" id="ARBA00022605"/>
    </source>
</evidence>
<dbReference type="AlphaFoldDB" id="A0A1V6NS52"/>
<dbReference type="Proteomes" id="UP000191522">
    <property type="component" value="Unassembled WGS sequence"/>
</dbReference>
<dbReference type="Pfam" id="PF00290">
    <property type="entry name" value="Trp_syntA"/>
    <property type="match status" value="1"/>
</dbReference>
<dbReference type="UniPathway" id="UPA00035">
    <property type="reaction ID" value="UER00044"/>
</dbReference>
<organism evidence="10 11">
    <name type="scientific">Penicillium decumbens</name>
    <dbReference type="NCBI Taxonomy" id="69771"/>
    <lineage>
        <taxon>Eukaryota</taxon>
        <taxon>Fungi</taxon>
        <taxon>Dikarya</taxon>
        <taxon>Ascomycota</taxon>
        <taxon>Pezizomycotina</taxon>
        <taxon>Eurotiomycetes</taxon>
        <taxon>Eurotiomycetidae</taxon>
        <taxon>Eurotiales</taxon>
        <taxon>Aspergillaceae</taxon>
        <taxon>Penicillium</taxon>
    </lineage>
</organism>
<dbReference type="EMBL" id="MDYL01000037">
    <property type="protein sequence ID" value="OQD67407.1"/>
    <property type="molecule type" value="Genomic_DNA"/>
</dbReference>
<dbReference type="Gene3D" id="3.20.20.70">
    <property type="entry name" value="Aldolase class I"/>
    <property type="match status" value="1"/>
</dbReference>
<evidence type="ECO:0000313" key="10">
    <source>
        <dbReference type="EMBL" id="OQD67407.1"/>
    </source>
</evidence>
<dbReference type="PANTHER" id="PTHR43406:SF1">
    <property type="entry name" value="TRYPTOPHAN SYNTHASE ALPHA CHAIN, CHLOROPLASTIC"/>
    <property type="match status" value="1"/>
</dbReference>
<protein>
    <recommendedName>
        <fullName evidence="3">tryptophan synthase</fullName>
        <ecNumber evidence="3">4.2.1.20</ecNumber>
    </recommendedName>
</protein>
<keyword evidence="7" id="KW-0456">Lyase</keyword>
<dbReference type="InterPro" id="IPR002028">
    <property type="entry name" value="Trp_synthase_suA"/>
</dbReference>
<comment type="subunit">
    <text evidence="2">Tetramer of two alpha and two beta chains.</text>
</comment>
<dbReference type="OrthoDB" id="10050244at2759"/>
<dbReference type="PANTHER" id="PTHR43406">
    <property type="entry name" value="TRYPTOPHAN SYNTHASE, ALPHA CHAIN"/>
    <property type="match status" value="1"/>
</dbReference>
<evidence type="ECO:0000256" key="6">
    <source>
        <dbReference type="ARBA" id="ARBA00023141"/>
    </source>
</evidence>
<dbReference type="STRING" id="69771.A0A1V6NS52"/>
<keyword evidence="4" id="KW-0028">Amino-acid biosynthesis</keyword>
<comment type="catalytic activity">
    <reaction evidence="8">
        <text>(1S,2R)-1-C-(indol-3-yl)glycerol 3-phosphate + L-serine = D-glyceraldehyde 3-phosphate + L-tryptophan + H2O</text>
        <dbReference type="Rhea" id="RHEA:10532"/>
        <dbReference type="ChEBI" id="CHEBI:15377"/>
        <dbReference type="ChEBI" id="CHEBI:33384"/>
        <dbReference type="ChEBI" id="CHEBI:57912"/>
        <dbReference type="ChEBI" id="CHEBI:58866"/>
        <dbReference type="ChEBI" id="CHEBI:59776"/>
        <dbReference type="EC" id="4.2.1.20"/>
    </reaction>
</comment>
<evidence type="ECO:0000313" key="11">
    <source>
        <dbReference type="Proteomes" id="UP000191522"/>
    </source>
</evidence>
<comment type="caution">
    <text evidence="10">The sequence shown here is derived from an EMBL/GenBank/DDBJ whole genome shotgun (WGS) entry which is preliminary data.</text>
</comment>
<dbReference type="GO" id="GO:0005829">
    <property type="term" value="C:cytosol"/>
    <property type="evidence" value="ECO:0007669"/>
    <property type="project" value="TreeGrafter"/>
</dbReference>
<feature type="compositionally biased region" description="Polar residues" evidence="9">
    <location>
        <begin position="15"/>
        <end position="25"/>
    </location>
</feature>
<dbReference type="SUPFAM" id="SSF51366">
    <property type="entry name" value="Ribulose-phoshate binding barrel"/>
    <property type="match status" value="1"/>
</dbReference>
<evidence type="ECO:0000256" key="1">
    <source>
        <dbReference type="ARBA" id="ARBA00004733"/>
    </source>
</evidence>
<keyword evidence="6" id="KW-0057">Aromatic amino acid biosynthesis</keyword>
<accession>A0A1V6NS52</accession>
<feature type="region of interest" description="Disordered" evidence="9">
    <location>
        <begin position="1"/>
        <end position="29"/>
    </location>
</feature>
<sequence length="370" mass="40735">MTATASPIDRDLDKTPTQADYTPVSTPEKCTASDENDLLSAFTKLLESMKLLQKPVTLLDEIDYAFMKAKLDGRAAFIPYVVCGFPNKEAPHKIMLEMQRAGADMIEVGAPFVDPCLDNSIHRGICKRAMTTMDASDFLSVAATVAQAREAGLKVPVIARVHSMMVRQSVANDIAWQSAHKYIRINGIICPDATWAQVKELGEACKAHSVAFMPHITPELPDDVVKKLCSMSNGAVYIATGPFLADEDQGLSSALLRVLDQVQNRAKEFDGWRLLELGRADYPACLQMEGKAEGLVLAYSSLSATIRAIDSALTRRRHEDPVFMTDPLVIGKWLHDICMTAKPLGLKHLGQYVKEVMENQRRAKVSKSSL</sequence>
<evidence type="ECO:0000256" key="3">
    <source>
        <dbReference type="ARBA" id="ARBA00012043"/>
    </source>
</evidence>
<dbReference type="InterPro" id="IPR011060">
    <property type="entry name" value="RibuloseP-bd_barrel"/>
</dbReference>
<keyword evidence="11" id="KW-1185">Reference proteome</keyword>
<evidence type="ECO:0000256" key="8">
    <source>
        <dbReference type="ARBA" id="ARBA00049047"/>
    </source>
</evidence>
<reference evidence="11" key="1">
    <citation type="journal article" date="2017" name="Nat. Microbiol.">
        <title>Global analysis of biosynthetic gene clusters reveals vast potential of secondary metabolite production in Penicillium species.</title>
        <authorList>
            <person name="Nielsen J.C."/>
            <person name="Grijseels S."/>
            <person name="Prigent S."/>
            <person name="Ji B."/>
            <person name="Dainat J."/>
            <person name="Nielsen K.F."/>
            <person name="Frisvad J.C."/>
            <person name="Workman M."/>
            <person name="Nielsen J."/>
        </authorList>
    </citation>
    <scope>NUCLEOTIDE SEQUENCE [LARGE SCALE GENOMIC DNA]</scope>
    <source>
        <strain evidence="11">IBT 11843</strain>
    </source>
</reference>
<dbReference type="InterPro" id="IPR013785">
    <property type="entry name" value="Aldolase_TIM"/>
</dbReference>
<proteinExistence type="predicted"/>
<comment type="pathway">
    <text evidence="1">Amino-acid biosynthesis; L-tryptophan biosynthesis; L-tryptophan from chorismate: step 5/5.</text>
</comment>
<evidence type="ECO:0000256" key="9">
    <source>
        <dbReference type="SAM" id="MobiDB-lite"/>
    </source>
</evidence>